<evidence type="ECO:0000256" key="7">
    <source>
        <dbReference type="PROSITE-ProRule" id="PRU00339"/>
    </source>
</evidence>
<protein>
    <submittedName>
        <fullName evidence="9">Interferon-induced protein with tetratricopeptide repeats 3</fullName>
    </submittedName>
</protein>
<keyword evidence="3 7" id="KW-0802">TPR repeat</keyword>
<sequence length="995" mass="113858">SSFSFHCRQTKKISGEQSAWALAFENSRDADCHHESQARGVPKGKEGLSAYLELGAGEKREFTGSEDRKSSLDKVLSQLKCHFTWNLFKENGVPDGLESQVLDQISTLNTEIKATMYNLLAYIKHCRGQNEEALECLQQAEEFIQHTHAHQAERRSLVTWGNYAWVYYHLGRLSEAQTYVDKVKQVCEKFSNPYSIECPELEGEEGWTWLKCRENQNERAKVCFEKALEKNPSNPEFSSGLAIAMYRLGAKPQEYFSVDLLKQAIELSPDNQYIKVLLALKLLKMNEEAEGERLVEKALETAPCQTDVLYHAANFYKIKGDLDKAIELYLKALEFMPNNCYLYYQIAGCYRAKVKQVQDTGDSEVSGNREVEELKQYAKDYLNKAIERGLSPLYTFTDLTELLDTEEHSQTASSTHVPNTEKQPLHGNSCNFQENHEQSEDTAVQRDLEGFPTSNTPLGKENMKNQQQKIAESQVPQDAPNYWYRQGLIHKMNGDLLRAAECYEKELGCLLKNSPSGIDSFFLLEEGNSLDQLRCHFTWDLQIEDTEMPDLENRVFDQMDFLDIQCEVEMRNLLAYVKHLEGRDEEALTNLKEAEDLTQQECTNQSHVRSLVTWGNYAWLYYHMGRLADAQTYLDKVENTCKELASSSRYKLECPEMDCQEGWALMKCGGRNYERVKACFEKAVEAAPNNPEASTGYAIIMYRLDNIRKTGDISTHPLKHAISLNPENVYLKALLALKLQETGQEAEGEKYIEEALTNMTSHNYVLRYAAKFYRRKGSLHEAIKLLKIALKATPNSTLLHHQIALCYRSQIFQIKKEATNWRSRGQPRENVEQLAGLVITHLEYAVQVKPTFVLAYIHLAEMYTEIGSRRKAEDIYQKLLCMNSAREELQAIHFNYGKFQEHHRKSEVDAIAHYLKAIKMGKSSFLWNKSITSLRKLALKKLKNNVLDLESLSIVGFSYKSEGDLHMALRYYERALQAAADLGKSGGHGPQAPKS</sequence>
<evidence type="ECO:0000256" key="6">
    <source>
        <dbReference type="ARBA" id="ARBA00038336"/>
    </source>
</evidence>
<keyword evidence="10" id="KW-1185">Reference proteome</keyword>
<dbReference type="PANTHER" id="PTHR10271">
    <property type="entry name" value="INTERFERON-INDUCED PROTEIN WITH TETRATRICOPEPTIDE REPEATS"/>
    <property type="match status" value="1"/>
</dbReference>
<evidence type="ECO:0000313" key="9">
    <source>
        <dbReference type="EMBL" id="KAG8523040.1"/>
    </source>
</evidence>
<dbReference type="PANTHER" id="PTHR10271:SF34">
    <property type="entry name" value="INTERFERON-INDUCED PROTEIN WITH TETRATRICOPEPTIDE REPEATS 1"/>
    <property type="match status" value="1"/>
</dbReference>
<accession>A0A8J6DX44</accession>
<evidence type="ECO:0000256" key="1">
    <source>
        <dbReference type="ARBA" id="ARBA00022588"/>
    </source>
</evidence>
<dbReference type="FunFam" id="1.25.40.10:FF:000026">
    <property type="entry name" value="Interferon-induced protein with tetratricopeptide repeats 5"/>
    <property type="match status" value="1"/>
</dbReference>
<comment type="caution">
    <text evidence="9">The sequence shown here is derived from an EMBL/GenBank/DDBJ whole genome shotgun (WGS) entry which is preliminary data.</text>
</comment>
<dbReference type="Gene3D" id="1.25.40.10">
    <property type="entry name" value="Tetratricopeptide repeat domain"/>
    <property type="match status" value="6"/>
</dbReference>
<feature type="non-terminal residue" evidence="9">
    <location>
        <position position="1"/>
    </location>
</feature>
<dbReference type="FunFam" id="1.25.40.10:FF:000036">
    <property type="entry name" value="interferon-induced protein with tetratricopeptide repeats 5"/>
    <property type="match status" value="1"/>
</dbReference>
<evidence type="ECO:0000313" key="10">
    <source>
        <dbReference type="Proteomes" id="UP000700334"/>
    </source>
</evidence>
<evidence type="ECO:0000256" key="3">
    <source>
        <dbReference type="ARBA" id="ARBA00022803"/>
    </source>
</evidence>
<dbReference type="EMBL" id="JAGFMF010011418">
    <property type="protein sequence ID" value="KAG8523040.1"/>
    <property type="molecule type" value="Genomic_DNA"/>
</dbReference>
<evidence type="ECO:0000256" key="5">
    <source>
        <dbReference type="ARBA" id="ARBA00023118"/>
    </source>
</evidence>
<gene>
    <name evidence="9" type="ORF">J0S82_012625</name>
</gene>
<dbReference type="PROSITE" id="PS50005">
    <property type="entry name" value="TPR"/>
    <property type="match status" value="2"/>
</dbReference>
<evidence type="ECO:0000256" key="4">
    <source>
        <dbReference type="ARBA" id="ARBA00022859"/>
    </source>
</evidence>
<dbReference type="Proteomes" id="UP000700334">
    <property type="component" value="Unassembled WGS sequence"/>
</dbReference>
<dbReference type="Pfam" id="PF13181">
    <property type="entry name" value="TPR_8"/>
    <property type="match status" value="2"/>
</dbReference>
<dbReference type="SUPFAM" id="SSF48452">
    <property type="entry name" value="TPR-like"/>
    <property type="match status" value="4"/>
</dbReference>
<keyword evidence="4" id="KW-0391">Immunity</keyword>
<dbReference type="Pfam" id="PF13424">
    <property type="entry name" value="TPR_12"/>
    <property type="match status" value="1"/>
</dbReference>
<dbReference type="AlphaFoldDB" id="A0A8J6DX44"/>
<dbReference type="GO" id="GO:0051607">
    <property type="term" value="P:defense response to virus"/>
    <property type="evidence" value="ECO:0007669"/>
    <property type="project" value="UniProtKB-KW"/>
</dbReference>
<feature type="repeat" description="TPR" evidence="7">
    <location>
        <begin position="306"/>
        <end position="339"/>
    </location>
</feature>
<feature type="compositionally biased region" description="Polar residues" evidence="8">
    <location>
        <begin position="410"/>
        <end position="433"/>
    </location>
</feature>
<evidence type="ECO:0000256" key="2">
    <source>
        <dbReference type="ARBA" id="ARBA00022737"/>
    </source>
</evidence>
<dbReference type="InterPro" id="IPR019734">
    <property type="entry name" value="TPR_rpt"/>
</dbReference>
<comment type="similarity">
    <text evidence="6">Belongs to the IFIT family.</text>
</comment>
<name>A0A8J6DX44_GALPY</name>
<dbReference type="InterPro" id="IPR011990">
    <property type="entry name" value="TPR-like_helical_dom_sf"/>
</dbReference>
<feature type="region of interest" description="Disordered" evidence="8">
    <location>
        <begin position="406"/>
        <end position="474"/>
    </location>
</feature>
<keyword evidence="5" id="KW-0051">Antiviral defense</keyword>
<feature type="repeat" description="TPR" evidence="7">
    <location>
        <begin position="949"/>
        <end position="982"/>
    </location>
</feature>
<dbReference type="GO" id="GO:0005829">
    <property type="term" value="C:cytosol"/>
    <property type="evidence" value="ECO:0007669"/>
    <property type="project" value="TreeGrafter"/>
</dbReference>
<organism evidence="9 10">
    <name type="scientific">Galemys pyrenaicus</name>
    <name type="common">Iberian desman</name>
    <name type="synonym">Pyrenean desman</name>
    <dbReference type="NCBI Taxonomy" id="202257"/>
    <lineage>
        <taxon>Eukaryota</taxon>
        <taxon>Metazoa</taxon>
        <taxon>Chordata</taxon>
        <taxon>Craniata</taxon>
        <taxon>Vertebrata</taxon>
        <taxon>Euteleostomi</taxon>
        <taxon>Mammalia</taxon>
        <taxon>Eutheria</taxon>
        <taxon>Laurasiatheria</taxon>
        <taxon>Eulipotyphla</taxon>
        <taxon>Talpidae</taxon>
        <taxon>Galemys</taxon>
    </lineage>
</organism>
<evidence type="ECO:0000256" key="8">
    <source>
        <dbReference type="SAM" id="MobiDB-lite"/>
    </source>
</evidence>
<keyword evidence="1" id="KW-0399">Innate immunity</keyword>
<dbReference type="GO" id="GO:0045087">
    <property type="term" value="P:innate immune response"/>
    <property type="evidence" value="ECO:0007669"/>
    <property type="project" value="UniProtKB-KW"/>
</dbReference>
<dbReference type="GO" id="GO:0003723">
    <property type="term" value="F:RNA binding"/>
    <property type="evidence" value="ECO:0007669"/>
    <property type="project" value="TreeGrafter"/>
</dbReference>
<feature type="compositionally biased region" description="Polar residues" evidence="8">
    <location>
        <begin position="464"/>
        <end position="474"/>
    </location>
</feature>
<feature type="compositionally biased region" description="Basic and acidic residues" evidence="8">
    <location>
        <begin position="434"/>
        <end position="449"/>
    </location>
</feature>
<dbReference type="SMART" id="SM00028">
    <property type="entry name" value="TPR"/>
    <property type="match status" value="11"/>
</dbReference>
<keyword evidence="2" id="KW-0677">Repeat</keyword>
<reference evidence="9" key="1">
    <citation type="journal article" date="2021" name="Evol. Appl.">
        <title>The genome of the Pyrenean desman and the effects of bottlenecks and inbreeding on the genomic landscape of an endangered species.</title>
        <authorList>
            <person name="Escoda L."/>
            <person name="Castresana J."/>
        </authorList>
    </citation>
    <scope>NUCLEOTIDE SEQUENCE</scope>
    <source>
        <strain evidence="9">IBE-C5619</strain>
    </source>
</reference>
<proteinExistence type="inferred from homology"/>
<dbReference type="OrthoDB" id="9662443at2759"/>